<organism evidence="2 3">
    <name type="scientific">Chitinophaga defluvii</name>
    <dbReference type="NCBI Taxonomy" id="3163343"/>
    <lineage>
        <taxon>Bacteria</taxon>
        <taxon>Pseudomonadati</taxon>
        <taxon>Bacteroidota</taxon>
        <taxon>Chitinophagia</taxon>
        <taxon>Chitinophagales</taxon>
        <taxon>Chitinophagaceae</taxon>
        <taxon>Chitinophaga</taxon>
    </lineage>
</organism>
<dbReference type="RefSeq" id="WP_354658891.1">
    <property type="nucleotide sequence ID" value="NZ_JBEXAC010000001.1"/>
</dbReference>
<keyword evidence="3" id="KW-1185">Reference proteome</keyword>
<proteinExistence type="predicted"/>
<dbReference type="EMBL" id="JBEXAC010000001">
    <property type="protein sequence ID" value="MET6996244.1"/>
    <property type="molecule type" value="Genomic_DNA"/>
</dbReference>
<comment type="caution">
    <text evidence="2">The sequence shown here is derived from an EMBL/GenBank/DDBJ whole genome shotgun (WGS) entry which is preliminary data.</text>
</comment>
<name>A0ABV2T292_9BACT</name>
<accession>A0ABV2T292</accession>
<dbReference type="Proteomes" id="UP001549749">
    <property type="component" value="Unassembled WGS sequence"/>
</dbReference>
<protein>
    <recommendedName>
        <fullName evidence="4">Outer membrane beta-barrel protein</fullName>
    </recommendedName>
</protein>
<keyword evidence="1" id="KW-0732">Signal</keyword>
<evidence type="ECO:0008006" key="4">
    <source>
        <dbReference type="Google" id="ProtNLM"/>
    </source>
</evidence>
<feature type="chain" id="PRO_5045414616" description="Outer membrane beta-barrel protein" evidence="1">
    <location>
        <begin position="20"/>
        <end position="153"/>
    </location>
</feature>
<gene>
    <name evidence="2" type="ORF">ABR189_02640</name>
</gene>
<feature type="signal peptide" evidence="1">
    <location>
        <begin position="1"/>
        <end position="19"/>
    </location>
</feature>
<reference evidence="2 3" key="1">
    <citation type="submission" date="2024-06" db="EMBL/GenBank/DDBJ databases">
        <title>Chitinophaga defluvii sp. nov., isolated from municipal sewage.</title>
        <authorList>
            <person name="Zhang L."/>
        </authorList>
    </citation>
    <scope>NUCLEOTIDE SEQUENCE [LARGE SCALE GENOMIC DNA]</scope>
    <source>
        <strain evidence="2 3">H8</strain>
    </source>
</reference>
<evidence type="ECO:0000256" key="1">
    <source>
        <dbReference type="SAM" id="SignalP"/>
    </source>
</evidence>
<sequence>MKQATILSMLLLVATTAIKAQSIKGNPQLGVRLGLPLGPTGRYFFDDANAVEGIVGLYNRTFSVTALYEHHFDLSALTTAGFGWYAGGGGHLGSRVIDGSTKFLAGIDGIAGLDYTFPKVPINLSLDWKPAIHFTTSSELADFAISVRYVLGR</sequence>
<evidence type="ECO:0000313" key="3">
    <source>
        <dbReference type="Proteomes" id="UP001549749"/>
    </source>
</evidence>
<evidence type="ECO:0000313" key="2">
    <source>
        <dbReference type="EMBL" id="MET6996244.1"/>
    </source>
</evidence>